<dbReference type="InterPro" id="IPR001537">
    <property type="entry name" value="SpoU_MeTrfase"/>
</dbReference>
<proteinExistence type="predicted"/>
<dbReference type="PANTHER" id="PTHR43453">
    <property type="entry name" value="RRNA METHYLASE-LIKE"/>
    <property type="match status" value="1"/>
</dbReference>
<keyword evidence="1" id="KW-0694">RNA-binding</keyword>
<protein>
    <recommendedName>
        <fullName evidence="4">tRNA/rRNA methyltransferase SpoU type domain-containing protein</fullName>
    </recommendedName>
</protein>
<dbReference type="Pfam" id="PF00588">
    <property type="entry name" value="SpoU_methylase"/>
    <property type="match status" value="1"/>
</dbReference>
<organism evidence="5">
    <name type="scientific">Amorphochlora amoebiformis</name>
    <dbReference type="NCBI Taxonomy" id="1561963"/>
    <lineage>
        <taxon>Eukaryota</taxon>
        <taxon>Sar</taxon>
        <taxon>Rhizaria</taxon>
        <taxon>Cercozoa</taxon>
        <taxon>Chlorarachniophyceae</taxon>
        <taxon>Amorphochlora</taxon>
    </lineage>
</organism>
<dbReference type="GO" id="GO:0000049">
    <property type="term" value="F:tRNA binding"/>
    <property type="evidence" value="ECO:0007669"/>
    <property type="project" value="UniProtKB-KW"/>
</dbReference>
<keyword evidence="1" id="KW-0820">tRNA-binding</keyword>
<evidence type="ECO:0000256" key="1">
    <source>
        <dbReference type="ARBA" id="ARBA00022555"/>
    </source>
</evidence>
<dbReference type="EMBL" id="HBEM01014537">
    <property type="protein sequence ID" value="CAD8449446.1"/>
    <property type="molecule type" value="Transcribed_RNA"/>
</dbReference>
<dbReference type="Gene3D" id="3.40.1280.10">
    <property type="match status" value="1"/>
</dbReference>
<evidence type="ECO:0000256" key="2">
    <source>
        <dbReference type="ARBA" id="ARBA00022603"/>
    </source>
</evidence>
<keyword evidence="3" id="KW-0808">Transferase</keyword>
<dbReference type="InterPro" id="IPR029028">
    <property type="entry name" value="Alpha/beta_knot_MTases"/>
</dbReference>
<dbReference type="PANTHER" id="PTHR43453:SF3">
    <property type="entry name" value="TRNA_RRNA METHYLTRANSFERASE SPOU TYPE DOMAIN-CONTAINING PROTEIN"/>
    <property type="match status" value="1"/>
</dbReference>
<sequence length="175" mass="20217">MYTKVARSAPAWLSIRHFKTTKDAIKAAREEKREIWATDLSQGADKLTGESMELPKKFALVVGREADGVSSEMLAAADKRVYLPLNGFAESLNLSVATALVIQKLFLYCPDMVGDMKDNERITLRRQWYMKLAKTQEQRDIYAKYVNNPPTPFSDLRRPNRHRISWIRKKIKKKQ</sequence>
<dbReference type="GO" id="GO:0008173">
    <property type="term" value="F:RNA methyltransferase activity"/>
    <property type="evidence" value="ECO:0007669"/>
    <property type="project" value="InterPro"/>
</dbReference>
<feature type="domain" description="tRNA/rRNA methyltransferase SpoU type" evidence="4">
    <location>
        <begin position="4"/>
        <end position="102"/>
    </location>
</feature>
<gene>
    <name evidence="5" type="ORF">LAMO00422_LOCUS10022</name>
</gene>
<dbReference type="InterPro" id="IPR029026">
    <property type="entry name" value="tRNA_m1G_MTases_N"/>
</dbReference>
<dbReference type="AlphaFoldDB" id="A0A7S0DB82"/>
<dbReference type="GO" id="GO:0002938">
    <property type="term" value="P:tRNA guanine ribose methylation"/>
    <property type="evidence" value="ECO:0007669"/>
    <property type="project" value="TreeGrafter"/>
</dbReference>
<reference evidence="5" key="1">
    <citation type="submission" date="2021-01" db="EMBL/GenBank/DDBJ databases">
        <authorList>
            <person name="Corre E."/>
            <person name="Pelletier E."/>
            <person name="Niang G."/>
            <person name="Scheremetjew M."/>
            <person name="Finn R."/>
            <person name="Kale V."/>
            <person name="Holt S."/>
            <person name="Cochrane G."/>
            <person name="Meng A."/>
            <person name="Brown T."/>
            <person name="Cohen L."/>
        </authorList>
    </citation>
    <scope>NUCLEOTIDE SEQUENCE</scope>
    <source>
        <strain evidence="5">CCMP2058</strain>
    </source>
</reference>
<name>A0A7S0DB82_9EUKA</name>
<accession>A0A7S0DB82</accession>
<dbReference type="SUPFAM" id="SSF75217">
    <property type="entry name" value="alpha/beta knot"/>
    <property type="match status" value="1"/>
</dbReference>
<dbReference type="InterPro" id="IPR033671">
    <property type="entry name" value="TrmH"/>
</dbReference>
<evidence type="ECO:0000256" key="3">
    <source>
        <dbReference type="ARBA" id="ARBA00022679"/>
    </source>
</evidence>
<evidence type="ECO:0000259" key="4">
    <source>
        <dbReference type="Pfam" id="PF00588"/>
    </source>
</evidence>
<keyword evidence="2" id="KW-0489">Methyltransferase</keyword>
<evidence type="ECO:0000313" key="5">
    <source>
        <dbReference type="EMBL" id="CAD8449446.1"/>
    </source>
</evidence>